<name>A0AA85G7A6_9TREM</name>
<organism evidence="2 3">
    <name type="scientific">Schistosoma rodhaini</name>
    <dbReference type="NCBI Taxonomy" id="6188"/>
    <lineage>
        <taxon>Eukaryota</taxon>
        <taxon>Metazoa</taxon>
        <taxon>Spiralia</taxon>
        <taxon>Lophotrochozoa</taxon>
        <taxon>Platyhelminthes</taxon>
        <taxon>Trematoda</taxon>
        <taxon>Digenea</taxon>
        <taxon>Strigeidida</taxon>
        <taxon>Schistosomatoidea</taxon>
        <taxon>Schistosomatidae</taxon>
        <taxon>Schistosoma</taxon>
    </lineage>
</organism>
<sequence length="101" mass="10747">MVTVLSGSSLSTGDAWLLMSISSSASLFVSFNGNFTFPSITVGCLTRPVTARTTLTHSLLAVLMLTVQPLSFFLLAIANRLIASWISNVLFVSKTCKTNAS</sequence>
<keyword evidence="1" id="KW-0812">Transmembrane</keyword>
<dbReference type="WBParaSite" id="SRDH1_7910.1">
    <property type="protein sequence ID" value="SRDH1_7910.1"/>
    <property type="gene ID" value="SRDH1_7910"/>
</dbReference>
<proteinExistence type="predicted"/>
<evidence type="ECO:0000313" key="3">
    <source>
        <dbReference type="WBParaSite" id="SRDH1_7910.1"/>
    </source>
</evidence>
<evidence type="ECO:0000313" key="2">
    <source>
        <dbReference type="Proteomes" id="UP000050792"/>
    </source>
</evidence>
<feature type="transmembrane region" description="Helical" evidence="1">
    <location>
        <begin position="15"/>
        <end position="37"/>
    </location>
</feature>
<reference evidence="2" key="1">
    <citation type="submission" date="2022-06" db="EMBL/GenBank/DDBJ databases">
        <authorList>
            <person name="Berger JAMES D."/>
            <person name="Berger JAMES D."/>
        </authorList>
    </citation>
    <scope>NUCLEOTIDE SEQUENCE [LARGE SCALE GENOMIC DNA]</scope>
</reference>
<keyword evidence="2" id="KW-1185">Reference proteome</keyword>
<protein>
    <submittedName>
        <fullName evidence="3">Uncharacterized protein</fullName>
    </submittedName>
</protein>
<reference evidence="3" key="2">
    <citation type="submission" date="2023-11" db="UniProtKB">
        <authorList>
            <consortium name="WormBaseParasite"/>
        </authorList>
    </citation>
    <scope>IDENTIFICATION</scope>
</reference>
<accession>A0AA85G7A6</accession>
<dbReference type="AlphaFoldDB" id="A0AA85G7A6"/>
<dbReference type="Proteomes" id="UP000050792">
    <property type="component" value="Unassembled WGS sequence"/>
</dbReference>
<keyword evidence="1" id="KW-0472">Membrane</keyword>
<feature type="transmembrane region" description="Helical" evidence="1">
    <location>
        <begin position="58"/>
        <end position="78"/>
    </location>
</feature>
<keyword evidence="1" id="KW-1133">Transmembrane helix</keyword>
<evidence type="ECO:0000256" key="1">
    <source>
        <dbReference type="SAM" id="Phobius"/>
    </source>
</evidence>